<organism evidence="2">
    <name type="scientific">Sesamum angustifolium</name>
    <dbReference type="NCBI Taxonomy" id="2727405"/>
    <lineage>
        <taxon>Eukaryota</taxon>
        <taxon>Viridiplantae</taxon>
        <taxon>Streptophyta</taxon>
        <taxon>Embryophyta</taxon>
        <taxon>Tracheophyta</taxon>
        <taxon>Spermatophyta</taxon>
        <taxon>Magnoliopsida</taxon>
        <taxon>eudicotyledons</taxon>
        <taxon>Gunneridae</taxon>
        <taxon>Pentapetalae</taxon>
        <taxon>asterids</taxon>
        <taxon>lamiids</taxon>
        <taxon>Lamiales</taxon>
        <taxon>Pedaliaceae</taxon>
        <taxon>Sesamum</taxon>
    </lineage>
</organism>
<dbReference type="Gene3D" id="3.30.420.10">
    <property type="entry name" value="Ribonuclease H-like superfamily/Ribonuclease H"/>
    <property type="match status" value="1"/>
</dbReference>
<feature type="domain" description="RNase H type-1" evidence="1">
    <location>
        <begin position="2"/>
        <end position="70"/>
    </location>
</feature>
<reference evidence="2" key="1">
    <citation type="submission" date="2020-06" db="EMBL/GenBank/DDBJ databases">
        <authorList>
            <person name="Li T."/>
            <person name="Hu X."/>
            <person name="Zhang T."/>
            <person name="Song X."/>
            <person name="Zhang H."/>
            <person name="Dai N."/>
            <person name="Sheng W."/>
            <person name="Hou X."/>
            <person name="Wei L."/>
        </authorList>
    </citation>
    <scope>NUCLEOTIDE SEQUENCE</scope>
    <source>
        <strain evidence="2">G01</strain>
        <tissue evidence="2">Leaf</tissue>
    </source>
</reference>
<protein>
    <recommendedName>
        <fullName evidence="1">RNase H type-1 domain-containing protein</fullName>
    </recommendedName>
</protein>
<evidence type="ECO:0000313" key="2">
    <source>
        <dbReference type="EMBL" id="KAL0304720.1"/>
    </source>
</evidence>
<dbReference type="InterPro" id="IPR036397">
    <property type="entry name" value="RNaseH_sf"/>
</dbReference>
<dbReference type="PANTHER" id="PTHR48475:SF2">
    <property type="entry name" value="RIBONUCLEASE H"/>
    <property type="match status" value="1"/>
</dbReference>
<proteinExistence type="predicted"/>
<dbReference type="PANTHER" id="PTHR48475">
    <property type="entry name" value="RIBONUCLEASE H"/>
    <property type="match status" value="1"/>
</dbReference>
<dbReference type="InterPro" id="IPR002156">
    <property type="entry name" value="RNaseH_domain"/>
</dbReference>
<accession>A0AAW2KFV2</accession>
<dbReference type="AlphaFoldDB" id="A0AAW2KFV2"/>
<dbReference type="InterPro" id="IPR012337">
    <property type="entry name" value="RNaseH-like_sf"/>
</dbReference>
<comment type="caution">
    <text evidence="2">The sequence shown here is derived from an EMBL/GenBank/DDBJ whole genome shotgun (WGS) entry which is preliminary data.</text>
</comment>
<dbReference type="GO" id="GO:0004523">
    <property type="term" value="F:RNA-DNA hybrid ribonuclease activity"/>
    <property type="evidence" value="ECO:0007669"/>
    <property type="project" value="InterPro"/>
</dbReference>
<gene>
    <name evidence="2" type="ORF">Sangu_3068400</name>
</gene>
<dbReference type="GO" id="GO:0003676">
    <property type="term" value="F:nucleic acid binding"/>
    <property type="evidence" value="ECO:0007669"/>
    <property type="project" value="InterPro"/>
</dbReference>
<dbReference type="EMBL" id="JACGWK010000190">
    <property type="protein sequence ID" value="KAL0304720.1"/>
    <property type="molecule type" value="Genomic_DNA"/>
</dbReference>
<evidence type="ECO:0000259" key="1">
    <source>
        <dbReference type="Pfam" id="PF13456"/>
    </source>
</evidence>
<reference evidence="2" key="2">
    <citation type="journal article" date="2024" name="Plant">
        <title>Genomic evolution and insights into agronomic trait innovations of Sesamum species.</title>
        <authorList>
            <person name="Miao H."/>
            <person name="Wang L."/>
            <person name="Qu L."/>
            <person name="Liu H."/>
            <person name="Sun Y."/>
            <person name="Le M."/>
            <person name="Wang Q."/>
            <person name="Wei S."/>
            <person name="Zheng Y."/>
            <person name="Lin W."/>
            <person name="Duan Y."/>
            <person name="Cao H."/>
            <person name="Xiong S."/>
            <person name="Wang X."/>
            <person name="Wei L."/>
            <person name="Li C."/>
            <person name="Ma Q."/>
            <person name="Ju M."/>
            <person name="Zhao R."/>
            <person name="Li G."/>
            <person name="Mu C."/>
            <person name="Tian Q."/>
            <person name="Mei H."/>
            <person name="Zhang T."/>
            <person name="Gao T."/>
            <person name="Zhang H."/>
        </authorList>
    </citation>
    <scope>NUCLEOTIDE SEQUENCE</scope>
    <source>
        <strain evidence="2">G01</strain>
    </source>
</reference>
<dbReference type="SUPFAM" id="SSF53098">
    <property type="entry name" value="Ribonuclease H-like"/>
    <property type="match status" value="1"/>
</dbReference>
<name>A0AAW2KFV2_9LAMI</name>
<sequence length="210" mass="23901">MVLDAGVKQLDVYTDSQLVAMQIEGSHEMREWSMIRYLRKVKHLMSKFDKCIIQQVPREENTRTDALSKFGAMVTGVKGRKIAVVVKEKALIEEGEVIQCVEGEKSWKKEIEEYLIQGSELKDPILAKRLKFRANKFTMINGELYRRTAEGPLLKCLGVEKTKYVVREIQEGSCENHSRGRSLALKVTRQGYLANFGKGCYGVHEAAENT</sequence>
<dbReference type="Pfam" id="PF13456">
    <property type="entry name" value="RVT_3"/>
    <property type="match status" value="1"/>
</dbReference>